<protein>
    <submittedName>
        <fullName evidence="1">Uncharacterized protein</fullName>
    </submittedName>
</protein>
<sequence length="148" mass="17470">ESYVFCKNEVDNSWNVVSKWFLDDGLPKVQQMRNALKYVRKAIVLKLLPGIEQKYTSYITSICRHEPLKKLLSLKAHFAHDMQTIRRFILSVQDGNRSETGKRNKRIYCRARNPPLMQTILNQQHPLQMMTIRHIKIPFTRKSSKNNT</sequence>
<accession>A0ABY7DLQ3</accession>
<dbReference type="EMBL" id="CP111014">
    <property type="protein sequence ID" value="WAQ98118.1"/>
    <property type="molecule type" value="Genomic_DNA"/>
</dbReference>
<reference evidence="1" key="1">
    <citation type="submission" date="2022-11" db="EMBL/GenBank/DDBJ databases">
        <title>Centuries of genome instability and evolution in soft-shell clam transmissible cancer (bioRxiv).</title>
        <authorList>
            <person name="Hart S.F.M."/>
            <person name="Yonemitsu M.A."/>
            <person name="Giersch R.M."/>
            <person name="Beal B.F."/>
            <person name="Arriagada G."/>
            <person name="Davis B.W."/>
            <person name="Ostrander E.A."/>
            <person name="Goff S.P."/>
            <person name="Metzger M.J."/>
        </authorList>
    </citation>
    <scope>NUCLEOTIDE SEQUENCE</scope>
    <source>
        <strain evidence="1">MELC-2E11</strain>
        <tissue evidence="1">Siphon/mantle</tissue>
    </source>
</reference>
<gene>
    <name evidence="1" type="ORF">MAR_022491</name>
</gene>
<name>A0ABY7DLQ3_MYAAR</name>
<dbReference type="Proteomes" id="UP001164746">
    <property type="component" value="Chromosome 3"/>
</dbReference>
<evidence type="ECO:0000313" key="2">
    <source>
        <dbReference type="Proteomes" id="UP001164746"/>
    </source>
</evidence>
<organism evidence="1 2">
    <name type="scientific">Mya arenaria</name>
    <name type="common">Soft-shell clam</name>
    <dbReference type="NCBI Taxonomy" id="6604"/>
    <lineage>
        <taxon>Eukaryota</taxon>
        <taxon>Metazoa</taxon>
        <taxon>Spiralia</taxon>
        <taxon>Lophotrochozoa</taxon>
        <taxon>Mollusca</taxon>
        <taxon>Bivalvia</taxon>
        <taxon>Autobranchia</taxon>
        <taxon>Heteroconchia</taxon>
        <taxon>Euheterodonta</taxon>
        <taxon>Imparidentia</taxon>
        <taxon>Neoheterodontei</taxon>
        <taxon>Myida</taxon>
        <taxon>Myoidea</taxon>
        <taxon>Myidae</taxon>
        <taxon>Mya</taxon>
    </lineage>
</organism>
<evidence type="ECO:0000313" key="1">
    <source>
        <dbReference type="EMBL" id="WAQ98118.1"/>
    </source>
</evidence>
<proteinExistence type="predicted"/>
<keyword evidence="2" id="KW-1185">Reference proteome</keyword>
<feature type="non-terminal residue" evidence="1">
    <location>
        <position position="1"/>
    </location>
</feature>